<proteinExistence type="inferred from homology"/>
<evidence type="ECO:0000313" key="10">
    <source>
        <dbReference type="Proteomes" id="UP000886520"/>
    </source>
</evidence>
<evidence type="ECO:0000259" key="8">
    <source>
        <dbReference type="Pfam" id="PF01061"/>
    </source>
</evidence>
<sequence length="178" mass="20076">MRRDIAYYWFGLFMYTMLSICVGTIYFKLGQSFDDIQARAGLFIFVTAFSTFMGVASFPSFIEDMKIFICELLNGHYGVAVFVMANFLSAFPFVLLLAVIPGTILYTMTSLHPGFDHFICFSVTLIDTLSVEEGLLMAVASVSPISNGWQHCQDKVFQDKWATEVTTMKEEMDQQGLV</sequence>
<dbReference type="PANTHER" id="PTHR48042:SF11">
    <property type="entry name" value="ABC TRANSPORTER G FAMILY MEMBER 11"/>
    <property type="match status" value="1"/>
</dbReference>
<comment type="subcellular location">
    <subcellularLocation>
        <location evidence="1">Membrane</location>
        <topology evidence="1">Multi-pass membrane protein</topology>
    </subcellularLocation>
</comment>
<dbReference type="Pfam" id="PF01061">
    <property type="entry name" value="ABC2_membrane"/>
    <property type="match status" value="1"/>
</dbReference>
<dbReference type="InterPro" id="IPR052215">
    <property type="entry name" value="Plant_ABCG"/>
</dbReference>
<name>A0A9D4UWE6_ADICA</name>
<comment type="similarity">
    <text evidence="2">Belongs to the ABC transporter superfamily. ABCG family. Eye pigment precursor importer (TC 3.A.1.204) subfamily.</text>
</comment>
<dbReference type="GO" id="GO:0016020">
    <property type="term" value="C:membrane"/>
    <property type="evidence" value="ECO:0007669"/>
    <property type="project" value="UniProtKB-SubCell"/>
</dbReference>
<evidence type="ECO:0000256" key="5">
    <source>
        <dbReference type="ARBA" id="ARBA00022989"/>
    </source>
</evidence>
<keyword evidence="6 7" id="KW-0472">Membrane</keyword>
<feature type="transmembrane region" description="Helical" evidence="7">
    <location>
        <begin position="77"/>
        <end position="100"/>
    </location>
</feature>
<evidence type="ECO:0000256" key="2">
    <source>
        <dbReference type="ARBA" id="ARBA00005814"/>
    </source>
</evidence>
<reference evidence="9" key="1">
    <citation type="submission" date="2021-01" db="EMBL/GenBank/DDBJ databases">
        <title>Adiantum capillus-veneris genome.</title>
        <authorList>
            <person name="Fang Y."/>
            <person name="Liao Q."/>
        </authorList>
    </citation>
    <scope>NUCLEOTIDE SEQUENCE</scope>
    <source>
        <strain evidence="9">H3</strain>
        <tissue evidence="9">Leaf</tissue>
    </source>
</reference>
<dbReference type="InterPro" id="IPR013525">
    <property type="entry name" value="ABC2_TM"/>
</dbReference>
<keyword evidence="3" id="KW-0813">Transport</keyword>
<dbReference type="AlphaFoldDB" id="A0A9D4UWE6"/>
<evidence type="ECO:0000256" key="6">
    <source>
        <dbReference type="ARBA" id="ARBA00023136"/>
    </source>
</evidence>
<keyword evidence="4 7" id="KW-0812">Transmembrane</keyword>
<feature type="transmembrane region" description="Helical" evidence="7">
    <location>
        <begin position="41"/>
        <end position="62"/>
    </location>
</feature>
<dbReference type="OrthoDB" id="66620at2759"/>
<comment type="caution">
    <text evidence="9">The sequence shown here is derived from an EMBL/GenBank/DDBJ whole genome shotgun (WGS) entry which is preliminary data.</text>
</comment>
<dbReference type="GO" id="GO:0140359">
    <property type="term" value="F:ABC-type transporter activity"/>
    <property type="evidence" value="ECO:0007669"/>
    <property type="project" value="InterPro"/>
</dbReference>
<feature type="transmembrane region" description="Helical" evidence="7">
    <location>
        <begin position="6"/>
        <end position="29"/>
    </location>
</feature>
<dbReference type="PANTHER" id="PTHR48042">
    <property type="entry name" value="ABC TRANSPORTER G FAMILY MEMBER 11"/>
    <property type="match status" value="1"/>
</dbReference>
<gene>
    <name evidence="9" type="ORF">GOP47_0009272</name>
</gene>
<accession>A0A9D4UWE6</accession>
<keyword evidence="10" id="KW-1185">Reference proteome</keyword>
<evidence type="ECO:0000256" key="1">
    <source>
        <dbReference type="ARBA" id="ARBA00004141"/>
    </source>
</evidence>
<feature type="domain" description="ABC-2 type transporter transmembrane" evidence="8">
    <location>
        <begin position="2"/>
        <end position="144"/>
    </location>
</feature>
<protein>
    <recommendedName>
        <fullName evidence="8">ABC-2 type transporter transmembrane domain-containing protein</fullName>
    </recommendedName>
</protein>
<dbReference type="Proteomes" id="UP000886520">
    <property type="component" value="Chromosome 9"/>
</dbReference>
<evidence type="ECO:0000256" key="7">
    <source>
        <dbReference type="SAM" id="Phobius"/>
    </source>
</evidence>
<evidence type="ECO:0000313" key="9">
    <source>
        <dbReference type="EMBL" id="KAI5075196.1"/>
    </source>
</evidence>
<evidence type="ECO:0000256" key="4">
    <source>
        <dbReference type="ARBA" id="ARBA00022692"/>
    </source>
</evidence>
<keyword evidence="5 7" id="KW-1133">Transmembrane helix</keyword>
<dbReference type="EMBL" id="JABFUD020000009">
    <property type="protein sequence ID" value="KAI5075196.1"/>
    <property type="molecule type" value="Genomic_DNA"/>
</dbReference>
<organism evidence="9 10">
    <name type="scientific">Adiantum capillus-veneris</name>
    <name type="common">Maidenhair fern</name>
    <dbReference type="NCBI Taxonomy" id="13818"/>
    <lineage>
        <taxon>Eukaryota</taxon>
        <taxon>Viridiplantae</taxon>
        <taxon>Streptophyta</taxon>
        <taxon>Embryophyta</taxon>
        <taxon>Tracheophyta</taxon>
        <taxon>Polypodiopsida</taxon>
        <taxon>Polypodiidae</taxon>
        <taxon>Polypodiales</taxon>
        <taxon>Pteridineae</taxon>
        <taxon>Pteridaceae</taxon>
        <taxon>Vittarioideae</taxon>
        <taxon>Adiantum</taxon>
    </lineage>
</organism>
<evidence type="ECO:0000256" key="3">
    <source>
        <dbReference type="ARBA" id="ARBA00022448"/>
    </source>
</evidence>